<evidence type="ECO:0008006" key="3">
    <source>
        <dbReference type="Google" id="ProtNLM"/>
    </source>
</evidence>
<dbReference type="Pfam" id="PF08856">
    <property type="entry name" value="DUF1826"/>
    <property type="match status" value="1"/>
</dbReference>
<dbReference type="AlphaFoldDB" id="A0A383W9W5"/>
<organism evidence="1 2">
    <name type="scientific">Tetradesmus obliquus</name>
    <name type="common">Green alga</name>
    <name type="synonym">Acutodesmus obliquus</name>
    <dbReference type="NCBI Taxonomy" id="3088"/>
    <lineage>
        <taxon>Eukaryota</taxon>
        <taxon>Viridiplantae</taxon>
        <taxon>Chlorophyta</taxon>
        <taxon>core chlorophytes</taxon>
        <taxon>Chlorophyceae</taxon>
        <taxon>CS clade</taxon>
        <taxon>Sphaeropleales</taxon>
        <taxon>Scenedesmaceae</taxon>
        <taxon>Tetradesmus</taxon>
    </lineage>
</organism>
<evidence type="ECO:0000313" key="1">
    <source>
        <dbReference type="EMBL" id="SZX73889.1"/>
    </source>
</evidence>
<dbReference type="EMBL" id="FNXT01001201">
    <property type="protein sequence ID" value="SZX73889.1"/>
    <property type="molecule type" value="Genomic_DNA"/>
</dbReference>
<gene>
    <name evidence="1" type="ORF">BQ4739_LOCUS14155</name>
</gene>
<reference evidence="1 2" key="1">
    <citation type="submission" date="2016-10" db="EMBL/GenBank/DDBJ databases">
        <authorList>
            <person name="Cai Z."/>
        </authorList>
    </citation>
    <scope>NUCLEOTIDE SEQUENCE [LARGE SCALE GENOMIC DNA]</scope>
</reference>
<keyword evidence="2" id="KW-1185">Reference proteome</keyword>
<dbReference type="InterPro" id="IPR014955">
    <property type="entry name" value="DUF1826"/>
</dbReference>
<evidence type="ECO:0000313" key="2">
    <source>
        <dbReference type="Proteomes" id="UP000256970"/>
    </source>
</evidence>
<protein>
    <recommendedName>
        <fullName evidence="3">DUF1826 domain-containing protein</fullName>
    </recommendedName>
</protein>
<sequence length="219" mass="23418">MAAAAAALFRGAWTSKQIKASHRLEDLQSRQVNIVHVLRPEAAVQGVPAAQLLSKQQGRQAVLDLSRGPDAAIAYLLECVQQPQLQQQLHADLLQAAQCISSLRQVDHVRAKLECVTKQSCPQWHADTVGVRMLCTYAGPGTWYIDNRHVTRHINPWTGAASISDVEDHHAAQAGPGDLLFLKGNLCQGMAGAGAVHKSPGVAGEGGARLLLTVDDACC</sequence>
<name>A0A383W9W5_TETOB</name>
<accession>A0A383W9W5</accession>
<proteinExistence type="predicted"/>
<dbReference type="Proteomes" id="UP000256970">
    <property type="component" value="Unassembled WGS sequence"/>
</dbReference>